<proteinExistence type="evidence at transcript level"/>
<organism evidence="2">
    <name type="scientific">Picea sitchensis</name>
    <name type="common">Sitka spruce</name>
    <name type="synonym">Pinus sitchensis</name>
    <dbReference type="NCBI Taxonomy" id="3332"/>
    <lineage>
        <taxon>Eukaryota</taxon>
        <taxon>Viridiplantae</taxon>
        <taxon>Streptophyta</taxon>
        <taxon>Embryophyta</taxon>
        <taxon>Tracheophyta</taxon>
        <taxon>Spermatophyta</taxon>
        <taxon>Pinopsida</taxon>
        <taxon>Pinidae</taxon>
        <taxon>Conifers I</taxon>
        <taxon>Pinales</taxon>
        <taxon>Pinaceae</taxon>
        <taxon>Picea</taxon>
    </lineage>
</organism>
<keyword evidence="1" id="KW-1133">Transmembrane helix</keyword>
<keyword evidence="1" id="KW-0472">Membrane</keyword>
<dbReference type="AlphaFoldDB" id="A9P007"/>
<accession>A9P007</accession>
<name>A9P007_PICSI</name>
<evidence type="ECO:0000313" key="2">
    <source>
        <dbReference type="EMBL" id="ABK26218.1"/>
    </source>
</evidence>
<dbReference type="PANTHER" id="PTHR33138:SF75">
    <property type="entry name" value="WALL-ASSOCIATED RECEPTOR KINASE GALACTURONAN-BINDING DOMAIN-CONTAINING PROTEIN"/>
    <property type="match status" value="1"/>
</dbReference>
<dbReference type="PANTHER" id="PTHR33138">
    <property type="entry name" value="OS01G0690200 PROTEIN"/>
    <property type="match status" value="1"/>
</dbReference>
<evidence type="ECO:0008006" key="3">
    <source>
        <dbReference type="Google" id="ProtNLM"/>
    </source>
</evidence>
<reference evidence="2" key="1">
    <citation type="journal article" date="2008" name="BMC Genomics">
        <title>A conifer genomics resource of 200,000 spruce (Picea spp.) ESTs and 6,464 high-quality, sequence-finished full-length cDNAs for Sitka spruce (Picea sitchensis).</title>
        <authorList>
            <person name="Ralph S.G."/>
            <person name="Chun H.J."/>
            <person name="Kolosova N."/>
            <person name="Cooper D."/>
            <person name="Oddy C."/>
            <person name="Ritland C.E."/>
            <person name="Kirkpatrick R."/>
            <person name="Moore R."/>
            <person name="Barber S."/>
            <person name="Holt R.A."/>
            <person name="Jones S.J."/>
            <person name="Marra M.A."/>
            <person name="Douglas C.J."/>
            <person name="Ritland K."/>
            <person name="Bohlmann J."/>
        </authorList>
    </citation>
    <scope>NUCLEOTIDE SEQUENCE</scope>
    <source>
        <tissue evidence="2">Green portion of the leader tissue</tissue>
    </source>
</reference>
<feature type="transmembrane region" description="Helical" evidence="1">
    <location>
        <begin position="12"/>
        <end position="31"/>
    </location>
</feature>
<keyword evidence="1" id="KW-0812">Transmembrane</keyword>
<protein>
    <recommendedName>
        <fullName evidence="3">Wall-associated receptor kinase galacturonan-binding domain-containing protein</fullName>
    </recommendedName>
</protein>
<sequence>MSYSLVSPVFPIMLLLLTSIISAIPSSIILVKAAGDYPSYEDCAPETCGNSTIRYPFGTCGPLYADCSEANQTILSTQSGSRWGVVGDITKSSYFTQTLQITPYDIYSNSEDSYDWLLKGVFFNLSDAYMVGTIVNCTQPPGDILVNNSKKLDCTESNRYCFFYPEVKLPSKDPFL</sequence>
<evidence type="ECO:0000256" key="1">
    <source>
        <dbReference type="SAM" id="Phobius"/>
    </source>
</evidence>
<dbReference type="EMBL" id="EF086962">
    <property type="protein sequence ID" value="ABK26218.1"/>
    <property type="molecule type" value="mRNA"/>
</dbReference>